<dbReference type="InterPro" id="IPR036047">
    <property type="entry name" value="F-box-like_dom_sf"/>
</dbReference>
<dbReference type="Pfam" id="PF00646">
    <property type="entry name" value="F-box"/>
    <property type="match status" value="1"/>
</dbReference>
<dbReference type="Proteomes" id="UP000029121">
    <property type="component" value="Unassembled WGS sequence"/>
</dbReference>
<accession>R0G031</accession>
<feature type="domain" description="F-box" evidence="1">
    <location>
        <begin position="1"/>
        <end position="42"/>
    </location>
</feature>
<evidence type="ECO:0000313" key="3">
    <source>
        <dbReference type="Proteomes" id="UP000029121"/>
    </source>
</evidence>
<dbReference type="PROSITE" id="PS50181">
    <property type="entry name" value="FBOX"/>
    <property type="match status" value="1"/>
</dbReference>
<dbReference type="AlphaFoldDB" id="R0G031"/>
<name>R0G031_9BRAS</name>
<sequence>KLPSELVGEILCRLPRKSLAQSRAVCKPWNAFWEDKSFLKNYLACARPQFILRTNSQIFSVDILNLDNNNPILEMRDITSDMPCTSLAHCDGFLLASIWKKGFVVWNPWLRQKRLIENQDFRFCGLGYDRSRPQTGYKVFGVNFCFDGSAKLYPKVAIYECKSDAWKFIVTAPSEQDWGLPQVDTIVSLNGNLYWIAYHSVARQYNIRSFDFSKEMFKTYCRLPHNEQDFGYTQVLAIFRGDRFSVLRQSYMTRNIDIFVTKHKIDGNGEAVAWMCFMTMSIPDFPRLQHKCLDSQPSYFVDSKKRLFVCTCDETGQACIYIVEEDVFRKISVGSMVDLWPAHLTYIPSFIPIPFELPA</sequence>
<dbReference type="PANTHER" id="PTHR31672:SF13">
    <property type="entry name" value="F-BOX PROTEIN CPR30-LIKE"/>
    <property type="match status" value="1"/>
</dbReference>
<keyword evidence="3" id="KW-1185">Reference proteome</keyword>
<dbReference type="InterPro" id="IPR050796">
    <property type="entry name" value="SCF_F-box_component"/>
</dbReference>
<proteinExistence type="predicted"/>
<dbReference type="SUPFAM" id="SSF81383">
    <property type="entry name" value="F-box domain"/>
    <property type="match status" value="1"/>
</dbReference>
<dbReference type="InterPro" id="IPR001810">
    <property type="entry name" value="F-box_dom"/>
</dbReference>
<dbReference type="Gene3D" id="1.20.1280.50">
    <property type="match status" value="1"/>
</dbReference>
<dbReference type="InterPro" id="IPR017451">
    <property type="entry name" value="F-box-assoc_interact_dom"/>
</dbReference>
<gene>
    <name evidence="2" type="ORF">CARUB_v10024672mg</name>
</gene>
<dbReference type="OrthoDB" id="1022147at2759"/>
<dbReference type="KEGG" id="crb:17888105"/>
<dbReference type="CDD" id="cd22157">
    <property type="entry name" value="F-box_AtFBW1-like"/>
    <property type="match status" value="1"/>
</dbReference>
<dbReference type="EMBL" id="KB870808">
    <property type="protein sequence ID" value="EOA28466.1"/>
    <property type="molecule type" value="Genomic_DNA"/>
</dbReference>
<protein>
    <recommendedName>
        <fullName evidence="1">F-box domain-containing protein</fullName>
    </recommendedName>
</protein>
<dbReference type="InterPro" id="IPR006527">
    <property type="entry name" value="F-box-assoc_dom_typ1"/>
</dbReference>
<dbReference type="PANTHER" id="PTHR31672">
    <property type="entry name" value="BNACNNG10540D PROTEIN"/>
    <property type="match status" value="1"/>
</dbReference>
<reference evidence="3" key="1">
    <citation type="journal article" date="2013" name="Nat. Genet.">
        <title>The Capsella rubella genome and the genomic consequences of rapid mating system evolution.</title>
        <authorList>
            <person name="Slotte T."/>
            <person name="Hazzouri K.M."/>
            <person name="Agren J.A."/>
            <person name="Koenig D."/>
            <person name="Maumus F."/>
            <person name="Guo Y.L."/>
            <person name="Steige K."/>
            <person name="Platts A.E."/>
            <person name="Escobar J.S."/>
            <person name="Newman L.K."/>
            <person name="Wang W."/>
            <person name="Mandakova T."/>
            <person name="Vello E."/>
            <person name="Smith L.M."/>
            <person name="Henz S.R."/>
            <person name="Steffen J."/>
            <person name="Takuno S."/>
            <person name="Brandvain Y."/>
            <person name="Coop G."/>
            <person name="Andolfatto P."/>
            <person name="Hu T.T."/>
            <person name="Blanchette M."/>
            <person name="Clark R.M."/>
            <person name="Quesneville H."/>
            <person name="Nordborg M."/>
            <person name="Gaut B.S."/>
            <person name="Lysak M.A."/>
            <person name="Jenkins J."/>
            <person name="Grimwood J."/>
            <person name="Chapman J."/>
            <person name="Prochnik S."/>
            <person name="Shu S."/>
            <person name="Rokhsar D."/>
            <person name="Schmutz J."/>
            <person name="Weigel D."/>
            <person name="Wright S.I."/>
        </authorList>
    </citation>
    <scope>NUCLEOTIDE SEQUENCE [LARGE SCALE GENOMIC DNA]</scope>
    <source>
        <strain evidence="3">cv. Monte Gargano</strain>
    </source>
</reference>
<organism evidence="2 3">
    <name type="scientific">Capsella rubella</name>
    <dbReference type="NCBI Taxonomy" id="81985"/>
    <lineage>
        <taxon>Eukaryota</taxon>
        <taxon>Viridiplantae</taxon>
        <taxon>Streptophyta</taxon>
        <taxon>Embryophyta</taxon>
        <taxon>Tracheophyta</taxon>
        <taxon>Spermatophyta</taxon>
        <taxon>Magnoliopsida</taxon>
        <taxon>eudicotyledons</taxon>
        <taxon>Gunneridae</taxon>
        <taxon>Pentapetalae</taxon>
        <taxon>rosids</taxon>
        <taxon>malvids</taxon>
        <taxon>Brassicales</taxon>
        <taxon>Brassicaceae</taxon>
        <taxon>Camelineae</taxon>
        <taxon>Capsella</taxon>
    </lineage>
</organism>
<evidence type="ECO:0000313" key="2">
    <source>
        <dbReference type="EMBL" id="EOA28466.1"/>
    </source>
</evidence>
<feature type="non-terminal residue" evidence="2">
    <location>
        <position position="1"/>
    </location>
</feature>
<dbReference type="SMART" id="SM00256">
    <property type="entry name" value="FBOX"/>
    <property type="match status" value="1"/>
</dbReference>
<dbReference type="NCBIfam" id="TIGR01640">
    <property type="entry name" value="F_box_assoc_1"/>
    <property type="match status" value="1"/>
</dbReference>
<evidence type="ECO:0000259" key="1">
    <source>
        <dbReference type="PROSITE" id="PS50181"/>
    </source>
</evidence>
<dbReference type="Pfam" id="PF07734">
    <property type="entry name" value="FBA_1"/>
    <property type="match status" value="1"/>
</dbReference>